<dbReference type="RefSeq" id="WP_065139178.1">
    <property type="nucleotide sequence ID" value="NZ_LZLM01000040.1"/>
</dbReference>
<sequence>MRTWTPATGKFDRTSPLSSRLPRQPAAVPLYLHGRTQILALDFDTKRHDQHTVDDDFTRALTWITEAGGRAVTDRSTSGGRHILVPLAAGTSAGADELLPLLRLLEARLPSLDKTPMTNPKTGCITAPGSPCREGGHRRLDGPLSAAIDAFDQRSHPALLPRLNLLLGALNATPNRHPQPRPDPAGAVITGTGTHARLAPEHTRAGDLPARITTYAATGILPPDSTWRSHSEARQSVLAHAALHGHSLATIRALITPGRPWHTGLGGAYRRYHTNAETALTRDFHKALTWAAANAPNFRPARAQDTKLHTRGVGRGPALHRRWLANATAWIEHEYPSHPYRWIGAAVYQALAIHAVRAGHVINGVPVVGVGGRALSIATGLIAETTVWQFLRDTRDRPGSPLVRTRIAQGREPDYYALTHQNVQDIPQRAIAATRVEDVHLGWKVVGHRHRRIYELIAHHRLERPADIFAAAHTGSSSGYSTLAALATAGLITRSHGTVRPGPTSLDEIAAAHHLSELRAQRIARHQRERAGWHDWLQTQQDARNHDAQRAAARDVITAEPQEPHRSEYLSAVLATGPPAIDEEQRAIELLGDVLGARLLALPRHHEWDRV</sequence>
<evidence type="ECO:0000256" key="1">
    <source>
        <dbReference type="SAM" id="MobiDB-lite"/>
    </source>
</evidence>
<organism evidence="2 3">
    <name type="scientific">Mycobacterium asiaticum</name>
    <dbReference type="NCBI Taxonomy" id="1790"/>
    <lineage>
        <taxon>Bacteria</taxon>
        <taxon>Bacillati</taxon>
        <taxon>Actinomycetota</taxon>
        <taxon>Actinomycetes</taxon>
        <taxon>Mycobacteriales</taxon>
        <taxon>Mycobacteriaceae</taxon>
        <taxon>Mycobacterium</taxon>
    </lineage>
</organism>
<dbReference type="Proteomes" id="UP000093925">
    <property type="component" value="Unassembled WGS sequence"/>
</dbReference>
<dbReference type="EMBL" id="LZLM01000040">
    <property type="protein sequence ID" value="OBJ87809.1"/>
    <property type="molecule type" value="Genomic_DNA"/>
</dbReference>
<evidence type="ECO:0000313" key="2">
    <source>
        <dbReference type="EMBL" id="OBJ87809.1"/>
    </source>
</evidence>
<evidence type="ECO:0000313" key="3">
    <source>
        <dbReference type="Proteomes" id="UP000093925"/>
    </source>
</evidence>
<proteinExistence type="predicted"/>
<accession>A0A1A3KTQ1</accession>
<name>A0A1A3KTQ1_MYCAS</name>
<protein>
    <submittedName>
        <fullName evidence="2">Uncharacterized protein</fullName>
    </submittedName>
</protein>
<reference evidence="2 3" key="1">
    <citation type="submission" date="2016-06" db="EMBL/GenBank/DDBJ databases">
        <authorList>
            <person name="Kjaerup R.B."/>
            <person name="Dalgaard T.S."/>
            <person name="Juul-Madsen H.R."/>
        </authorList>
    </citation>
    <scope>NUCLEOTIDE SEQUENCE [LARGE SCALE GENOMIC DNA]</scope>
    <source>
        <strain evidence="2 3">1276495.2</strain>
    </source>
</reference>
<gene>
    <name evidence="2" type="ORF">A5640_06220</name>
</gene>
<comment type="caution">
    <text evidence="2">The sequence shown here is derived from an EMBL/GenBank/DDBJ whole genome shotgun (WGS) entry which is preliminary data.</text>
</comment>
<feature type="region of interest" description="Disordered" evidence="1">
    <location>
        <begin position="113"/>
        <end position="133"/>
    </location>
</feature>
<dbReference type="AlphaFoldDB" id="A0A1A3KTQ1"/>